<dbReference type="EMBL" id="OX459937">
    <property type="protein sequence ID" value="CAI9151341.1"/>
    <property type="molecule type" value="Genomic_DNA"/>
</dbReference>
<name>A0ABN8XTB4_RANTA</name>
<feature type="compositionally biased region" description="Low complexity" evidence="1">
    <location>
        <begin position="41"/>
        <end position="64"/>
    </location>
</feature>
<feature type="region of interest" description="Disordered" evidence="1">
    <location>
        <begin position="22"/>
        <end position="97"/>
    </location>
</feature>
<feature type="non-terminal residue" evidence="2">
    <location>
        <position position="97"/>
    </location>
</feature>
<protein>
    <submittedName>
        <fullName evidence="2">Uncharacterized protein</fullName>
    </submittedName>
</protein>
<accession>A0ABN8XTB4</accession>
<evidence type="ECO:0000313" key="3">
    <source>
        <dbReference type="Proteomes" id="UP001176941"/>
    </source>
</evidence>
<organism evidence="2 3">
    <name type="scientific">Rangifer tarandus platyrhynchus</name>
    <name type="common">Svalbard reindeer</name>
    <dbReference type="NCBI Taxonomy" id="3082113"/>
    <lineage>
        <taxon>Eukaryota</taxon>
        <taxon>Metazoa</taxon>
        <taxon>Chordata</taxon>
        <taxon>Craniata</taxon>
        <taxon>Vertebrata</taxon>
        <taxon>Euteleostomi</taxon>
        <taxon>Mammalia</taxon>
        <taxon>Eutheria</taxon>
        <taxon>Laurasiatheria</taxon>
        <taxon>Artiodactyla</taxon>
        <taxon>Ruminantia</taxon>
        <taxon>Pecora</taxon>
        <taxon>Cervidae</taxon>
        <taxon>Odocoileinae</taxon>
        <taxon>Rangifer</taxon>
    </lineage>
</organism>
<proteinExistence type="predicted"/>
<reference evidence="2" key="1">
    <citation type="submission" date="2023-04" db="EMBL/GenBank/DDBJ databases">
        <authorList>
            <consortium name="ELIXIR-Norway"/>
        </authorList>
    </citation>
    <scope>NUCLEOTIDE SEQUENCE [LARGE SCALE GENOMIC DNA]</scope>
</reference>
<evidence type="ECO:0000313" key="2">
    <source>
        <dbReference type="EMBL" id="CAI9151341.1"/>
    </source>
</evidence>
<dbReference type="Proteomes" id="UP001176941">
    <property type="component" value="Chromosome 1"/>
</dbReference>
<gene>
    <name evidence="2" type="ORF">MRATA1EN1_LOCUS303</name>
</gene>
<evidence type="ECO:0000256" key="1">
    <source>
        <dbReference type="SAM" id="MobiDB-lite"/>
    </source>
</evidence>
<feature type="non-terminal residue" evidence="2">
    <location>
        <position position="1"/>
    </location>
</feature>
<keyword evidence="3" id="KW-1185">Reference proteome</keyword>
<sequence length="97" mass="10063">MVQLHPTPSLFVFYCSPLLPHPASPNPSIHTRRPSHPHQGLPAAAPASGAALGSAAAVPAQPAQTGGEGRWDDPPALRSRAPSRMGVASPRPSPQRL</sequence>